<keyword evidence="2" id="KW-1185">Reference proteome</keyword>
<organism evidence="1 2">
    <name type="scientific">Roseibacillus persicicus</name>
    <dbReference type="NCBI Taxonomy" id="454148"/>
    <lineage>
        <taxon>Bacteria</taxon>
        <taxon>Pseudomonadati</taxon>
        <taxon>Verrucomicrobiota</taxon>
        <taxon>Verrucomicrobiia</taxon>
        <taxon>Verrucomicrobiales</taxon>
        <taxon>Verrucomicrobiaceae</taxon>
        <taxon>Roseibacillus</taxon>
    </lineage>
</organism>
<name>A0A918TSV6_9BACT</name>
<gene>
    <name evidence="1" type="ORF">GCM10007100_22110</name>
</gene>
<dbReference type="EMBL" id="BMXI01000009">
    <property type="protein sequence ID" value="GHC55166.1"/>
    <property type="molecule type" value="Genomic_DNA"/>
</dbReference>
<dbReference type="Proteomes" id="UP000644507">
    <property type="component" value="Unassembled WGS sequence"/>
</dbReference>
<protein>
    <recommendedName>
        <fullName evidence="3">DUF1501 domain-containing protein</fullName>
    </recommendedName>
</protein>
<evidence type="ECO:0008006" key="3">
    <source>
        <dbReference type="Google" id="ProtNLM"/>
    </source>
</evidence>
<evidence type="ECO:0000313" key="1">
    <source>
        <dbReference type="EMBL" id="GHC55166.1"/>
    </source>
</evidence>
<dbReference type="InterPro" id="IPR006311">
    <property type="entry name" value="TAT_signal"/>
</dbReference>
<dbReference type="RefSeq" id="WP_189570021.1">
    <property type="nucleotide sequence ID" value="NZ_BMXI01000009.1"/>
</dbReference>
<reference evidence="1" key="2">
    <citation type="submission" date="2020-09" db="EMBL/GenBank/DDBJ databases">
        <authorList>
            <person name="Sun Q."/>
            <person name="Kim S."/>
        </authorList>
    </citation>
    <scope>NUCLEOTIDE SEQUENCE</scope>
    <source>
        <strain evidence="1">KCTC 12988</strain>
    </source>
</reference>
<dbReference type="InterPro" id="IPR010869">
    <property type="entry name" value="DUF1501"/>
</dbReference>
<dbReference type="Pfam" id="PF07394">
    <property type="entry name" value="DUF1501"/>
    <property type="match status" value="1"/>
</dbReference>
<dbReference type="AlphaFoldDB" id="A0A918TSV6"/>
<sequence length="515" mass="53966">MSDSYQLSRRKFLATGSCGAMGIGSLVNTLAQLQLINSAAAASGPGGSDVVGDDYKALVCIFLRGGCDMNNVLIPVAGNPQAAGYTADRNVVGVRNGVVDSVLNPAGENDTLPLTAAGDPFGLHPSLVNLQTMFNANEAAFVSNVGTLAEPTTPTTYTSASLPRQLFSHSDQVTEWMSSIADQPYRSGWGARVADLYHANWNPQSQTSMLITAAGNNQFLNGGSLAQYSVTSAGAISLAGFSSGGTPYGGALEGDGSYRTNSTGNRLKALERIMAYSHANILEDGYNTVVERARDNEAIVTEASEVATGLGLDLDALFENADSSIGDELKAIAKLIAGRKCLGNKRQIFFVDYGGFDNHQDINADLGGLLSNLDNAIGAFNEALKALALVDSDFAYDKVTTFQASDFNRTWTPNSADPTTAGTDHAWGTHTFLFGGAVNGGQIYGTFPELAVGGLVDVPSGSRGRWIPTTAVDQYCAVLANWFGVPAASTQMGVILPNLDRFADPFSAGSGLNFL</sequence>
<dbReference type="PANTHER" id="PTHR43737:SF1">
    <property type="entry name" value="DUF1501 DOMAIN-CONTAINING PROTEIN"/>
    <property type="match status" value="1"/>
</dbReference>
<proteinExistence type="predicted"/>
<dbReference type="PANTHER" id="PTHR43737">
    <property type="entry name" value="BLL7424 PROTEIN"/>
    <property type="match status" value="1"/>
</dbReference>
<evidence type="ECO:0000313" key="2">
    <source>
        <dbReference type="Proteomes" id="UP000644507"/>
    </source>
</evidence>
<comment type="caution">
    <text evidence="1">The sequence shown here is derived from an EMBL/GenBank/DDBJ whole genome shotgun (WGS) entry which is preliminary data.</text>
</comment>
<dbReference type="PROSITE" id="PS51318">
    <property type="entry name" value="TAT"/>
    <property type="match status" value="1"/>
</dbReference>
<accession>A0A918TSV6</accession>
<reference evidence="1" key="1">
    <citation type="journal article" date="2014" name="Int. J. Syst. Evol. Microbiol.">
        <title>Complete genome sequence of Corynebacterium casei LMG S-19264T (=DSM 44701T), isolated from a smear-ripened cheese.</title>
        <authorList>
            <consortium name="US DOE Joint Genome Institute (JGI-PGF)"/>
            <person name="Walter F."/>
            <person name="Albersmeier A."/>
            <person name="Kalinowski J."/>
            <person name="Ruckert C."/>
        </authorList>
    </citation>
    <scope>NUCLEOTIDE SEQUENCE</scope>
    <source>
        <strain evidence="1">KCTC 12988</strain>
    </source>
</reference>